<dbReference type="Proteomes" id="UP000294530">
    <property type="component" value="Unassembled WGS sequence"/>
</dbReference>
<name>A0A976FLY7_BRELC</name>
<evidence type="ECO:0000313" key="2">
    <source>
        <dbReference type="EMBL" id="TDH69021.1"/>
    </source>
</evidence>
<accession>A0A976FLY7</accession>
<evidence type="ECO:0000256" key="1">
    <source>
        <dbReference type="SAM" id="MobiDB-lite"/>
    </source>
</evidence>
<comment type="caution">
    <text evidence="2">The sequence shown here is derived from an EMBL/GenBank/DDBJ whole genome shotgun (WGS) entry which is preliminary data.</text>
</comment>
<sequence>MEQFDGTAPRNHVEAEAREDTKKHRKDKPWDSDDIDHWKIDPWHDEIPDETNTKTKCLVFSKKALLPHFFRNIAKNTSGKSGQLSPKH</sequence>
<dbReference type="EMBL" id="SHOA02000016">
    <property type="protein sequence ID" value="TDH69021.1"/>
    <property type="molecule type" value="Genomic_DNA"/>
</dbReference>
<protein>
    <submittedName>
        <fullName evidence="2">Uncharacterized protein</fullName>
    </submittedName>
</protein>
<organism evidence="2 3">
    <name type="scientific">Bremia lactucae</name>
    <name type="common">Lettuce downy mildew</name>
    <dbReference type="NCBI Taxonomy" id="4779"/>
    <lineage>
        <taxon>Eukaryota</taxon>
        <taxon>Sar</taxon>
        <taxon>Stramenopiles</taxon>
        <taxon>Oomycota</taxon>
        <taxon>Peronosporomycetes</taxon>
        <taxon>Peronosporales</taxon>
        <taxon>Peronosporaceae</taxon>
        <taxon>Bremia</taxon>
    </lineage>
</organism>
<reference evidence="2 3" key="1">
    <citation type="journal article" date="2021" name="Genome Biol.">
        <title>AFLAP: assembly-free linkage analysis pipeline using k-mers from genome sequencing data.</title>
        <authorList>
            <person name="Fletcher K."/>
            <person name="Zhang L."/>
            <person name="Gil J."/>
            <person name="Han R."/>
            <person name="Cavanaugh K."/>
            <person name="Michelmore R."/>
        </authorList>
    </citation>
    <scope>NUCLEOTIDE SEQUENCE [LARGE SCALE GENOMIC DNA]</scope>
    <source>
        <strain evidence="2 3">SF5</strain>
    </source>
</reference>
<evidence type="ECO:0000313" key="3">
    <source>
        <dbReference type="Proteomes" id="UP000294530"/>
    </source>
</evidence>
<dbReference type="RefSeq" id="XP_067818520.1">
    <property type="nucleotide sequence ID" value="XM_067959010.1"/>
</dbReference>
<gene>
    <name evidence="2" type="ORF">CCR75_000905</name>
</gene>
<feature type="region of interest" description="Disordered" evidence="1">
    <location>
        <begin position="1"/>
        <end position="46"/>
    </location>
</feature>
<keyword evidence="3" id="KW-1185">Reference proteome</keyword>
<dbReference type="GeneID" id="94344681"/>
<dbReference type="AlphaFoldDB" id="A0A976FLY7"/>
<proteinExistence type="predicted"/>
<dbReference type="OrthoDB" id="441223at2759"/>
<dbReference type="KEGG" id="blac:94344681"/>
<feature type="compositionally biased region" description="Basic and acidic residues" evidence="1">
    <location>
        <begin position="11"/>
        <end position="46"/>
    </location>
</feature>